<proteinExistence type="predicted"/>
<keyword evidence="3" id="KW-1185">Reference proteome</keyword>
<dbReference type="RefSeq" id="XP_033688568.1">
    <property type="nucleotide sequence ID" value="XM_033832844.1"/>
</dbReference>
<dbReference type="AlphaFoldDB" id="A0A6A6IST9"/>
<accession>A0A6A6IST9</accession>
<dbReference type="Gene3D" id="3.40.630.10">
    <property type="entry name" value="Zn peptidases"/>
    <property type="match status" value="1"/>
</dbReference>
<reference evidence="2" key="1">
    <citation type="journal article" date="2020" name="Stud. Mycol.">
        <title>101 Dothideomycetes genomes: a test case for predicting lifestyles and emergence of pathogens.</title>
        <authorList>
            <person name="Haridas S."/>
            <person name="Albert R."/>
            <person name="Binder M."/>
            <person name="Bloem J."/>
            <person name="Labutti K."/>
            <person name="Salamov A."/>
            <person name="Andreopoulos B."/>
            <person name="Baker S."/>
            <person name="Barry K."/>
            <person name="Bills G."/>
            <person name="Bluhm B."/>
            <person name="Cannon C."/>
            <person name="Castanera R."/>
            <person name="Culley D."/>
            <person name="Daum C."/>
            <person name="Ezra D."/>
            <person name="Gonzalez J."/>
            <person name="Henrissat B."/>
            <person name="Kuo A."/>
            <person name="Liang C."/>
            <person name="Lipzen A."/>
            <person name="Lutzoni F."/>
            <person name="Magnuson J."/>
            <person name="Mondo S."/>
            <person name="Nolan M."/>
            <person name="Ohm R."/>
            <person name="Pangilinan J."/>
            <person name="Park H.-J."/>
            <person name="Ramirez L."/>
            <person name="Alfaro M."/>
            <person name="Sun H."/>
            <person name="Tritt A."/>
            <person name="Yoshinaga Y."/>
            <person name="Zwiers L.-H."/>
            <person name="Turgeon B."/>
            <person name="Goodwin S."/>
            <person name="Spatafora J."/>
            <person name="Crous P."/>
            <person name="Grigoriev I."/>
        </authorList>
    </citation>
    <scope>NUCLEOTIDE SEQUENCE</scope>
    <source>
        <strain evidence="2">CBS 122368</strain>
    </source>
</reference>
<name>A0A6A6IST9_9PLEO</name>
<gene>
    <name evidence="2" type="ORF">BU26DRAFT_560858</name>
</gene>
<evidence type="ECO:0000313" key="2">
    <source>
        <dbReference type="EMBL" id="KAF2253564.1"/>
    </source>
</evidence>
<dbReference type="EMBL" id="ML987191">
    <property type="protein sequence ID" value="KAF2253564.1"/>
    <property type="molecule type" value="Genomic_DNA"/>
</dbReference>
<dbReference type="GeneID" id="54586174"/>
<evidence type="ECO:0000256" key="1">
    <source>
        <dbReference type="SAM" id="MobiDB-lite"/>
    </source>
</evidence>
<evidence type="ECO:0000313" key="3">
    <source>
        <dbReference type="Proteomes" id="UP000800094"/>
    </source>
</evidence>
<sequence length="173" mass="19225">MQPDSHRAFSRELRELLGNEHEQKNVEFANELNKIIESPQTNPLPFDPLSQDDQQSPKPPCAQWCRNAIAEQLQKLKFDGVKKLGEEGLVATLMNGTGKTVYLWADFERFGRQGQSCDSKHDEEPGESHHLNGCECEHKQTTVKLLTASIALQAALLGWSGTLVCLVEPGSGQ</sequence>
<dbReference type="SUPFAM" id="SSF53187">
    <property type="entry name" value="Zn-dependent exopeptidases"/>
    <property type="match status" value="1"/>
</dbReference>
<protein>
    <submittedName>
        <fullName evidence="2">Uncharacterized protein</fullName>
    </submittedName>
</protein>
<feature type="region of interest" description="Disordered" evidence="1">
    <location>
        <begin position="31"/>
        <end position="60"/>
    </location>
</feature>
<organism evidence="2 3">
    <name type="scientific">Trematosphaeria pertusa</name>
    <dbReference type="NCBI Taxonomy" id="390896"/>
    <lineage>
        <taxon>Eukaryota</taxon>
        <taxon>Fungi</taxon>
        <taxon>Dikarya</taxon>
        <taxon>Ascomycota</taxon>
        <taxon>Pezizomycotina</taxon>
        <taxon>Dothideomycetes</taxon>
        <taxon>Pleosporomycetidae</taxon>
        <taxon>Pleosporales</taxon>
        <taxon>Massarineae</taxon>
        <taxon>Trematosphaeriaceae</taxon>
        <taxon>Trematosphaeria</taxon>
    </lineage>
</organism>
<dbReference type="Proteomes" id="UP000800094">
    <property type="component" value="Unassembled WGS sequence"/>
</dbReference>